<gene>
    <name evidence="2" type="ORF">GQX73_g5448</name>
</gene>
<dbReference type="InterPro" id="IPR045518">
    <property type="entry name" value="2EXR"/>
</dbReference>
<accession>A0A7C8IUB9</accession>
<evidence type="ECO:0000313" key="2">
    <source>
        <dbReference type="EMBL" id="KAF2968124.1"/>
    </source>
</evidence>
<proteinExistence type="predicted"/>
<dbReference type="PANTHER" id="PTHR35910:SF1">
    <property type="entry name" value="2EXR DOMAIN-CONTAINING PROTEIN"/>
    <property type="match status" value="1"/>
</dbReference>
<dbReference type="PANTHER" id="PTHR35910">
    <property type="entry name" value="2EXR DOMAIN-CONTAINING PROTEIN"/>
    <property type="match status" value="1"/>
</dbReference>
<dbReference type="AlphaFoldDB" id="A0A7C8IUB9"/>
<evidence type="ECO:0000313" key="3">
    <source>
        <dbReference type="Proteomes" id="UP000481858"/>
    </source>
</evidence>
<organism evidence="2 3">
    <name type="scientific">Xylaria multiplex</name>
    <dbReference type="NCBI Taxonomy" id="323545"/>
    <lineage>
        <taxon>Eukaryota</taxon>
        <taxon>Fungi</taxon>
        <taxon>Dikarya</taxon>
        <taxon>Ascomycota</taxon>
        <taxon>Pezizomycotina</taxon>
        <taxon>Sordariomycetes</taxon>
        <taxon>Xylariomycetidae</taxon>
        <taxon>Xylariales</taxon>
        <taxon>Xylariaceae</taxon>
        <taxon>Xylaria</taxon>
    </lineage>
</organism>
<protein>
    <recommendedName>
        <fullName evidence="1">2EXR domain-containing protein</fullName>
    </recommendedName>
</protein>
<reference evidence="2 3" key="1">
    <citation type="submission" date="2019-12" db="EMBL/GenBank/DDBJ databases">
        <title>Draft genome sequence of the ascomycete Xylaria multiplex DSM 110363.</title>
        <authorList>
            <person name="Buettner E."/>
            <person name="Kellner H."/>
        </authorList>
    </citation>
    <scope>NUCLEOTIDE SEQUENCE [LARGE SCALE GENOMIC DNA]</scope>
    <source>
        <strain evidence="2 3">DSM 110363</strain>
    </source>
</reference>
<dbReference type="OrthoDB" id="3513892at2759"/>
<dbReference type="Proteomes" id="UP000481858">
    <property type="component" value="Unassembled WGS sequence"/>
</dbReference>
<keyword evidence="3" id="KW-1185">Reference proteome</keyword>
<sequence>MAPDSFHRFSALPFELRRMIYLFASPPRFVHIQEDHEDEDDFEERFRTTIVPINLHPSIADFARNWRGRIPFPQSRWRWYDGRYQTTLGRYGFKCPRPKQQQPWEPTREVPGISHHFLSENPQVAWQFLRSGSFYSTAPIPALLHVTSESRQVLIDYGYELAFRTRTSGPHTWFNFKTDVLFIGRCSVEEDIRPPCPVNDTPPDVPDASRELWVFTPPLEIDALTTLEGRSDLVQSTGYEHLDLRAYKEDNMGDGSNFFVDTAYKFEQQLASIRDDLIHDGGSPVPYNIPKVRLVYIRYPWVCKAVLDLRQDLWNRYQKSREEDSRSRAIAEALRSIDVPKRLIYETGDTSPPSSFNEEFRDDLEAWEDYHEPYVYDYSDMYEDERARLTWLMTGIISAPEMG</sequence>
<feature type="domain" description="2EXR" evidence="1">
    <location>
        <begin position="6"/>
        <end position="181"/>
    </location>
</feature>
<evidence type="ECO:0000259" key="1">
    <source>
        <dbReference type="Pfam" id="PF20150"/>
    </source>
</evidence>
<dbReference type="InParanoid" id="A0A7C8IUB9"/>
<dbReference type="EMBL" id="WUBL01000056">
    <property type="protein sequence ID" value="KAF2968124.1"/>
    <property type="molecule type" value="Genomic_DNA"/>
</dbReference>
<comment type="caution">
    <text evidence="2">The sequence shown here is derived from an EMBL/GenBank/DDBJ whole genome shotgun (WGS) entry which is preliminary data.</text>
</comment>
<name>A0A7C8IUB9_9PEZI</name>
<dbReference type="Pfam" id="PF20150">
    <property type="entry name" value="2EXR"/>
    <property type="match status" value="1"/>
</dbReference>